<gene>
    <name evidence="2" type="ORF">GUJ93_ZPchr0010g9956</name>
</gene>
<sequence length="129" mass="14195">MERTSDSYKAEVWRSTGTSAVGRRGGHWCGCGGRMRRRWHRDGAYGGATSEGAAVVSRRFGRCAVLRPRWSLRPRTPHLRAASAAPLRLRRTTPPRHRCALPPHRRALVPPLPSRFASTASPPPPAAAL</sequence>
<accession>A0A8J6BH62</accession>
<evidence type="ECO:0000313" key="2">
    <source>
        <dbReference type="EMBL" id="KAG8084565.1"/>
    </source>
</evidence>
<reference evidence="2" key="2">
    <citation type="submission" date="2021-02" db="EMBL/GenBank/DDBJ databases">
        <authorList>
            <person name="Kimball J.A."/>
            <person name="Haas M.W."/>
            <person name="Macchietto M."/>
            <person name="Kono T."/>
            <person name="Duquette J."/>
            <person name="Shao M."/>
        </authorList>
    </citation>
    <scope>NUCLEOTIDE SEQUENCE</scope>
    <source>
        <tissue evidence="2">Fresh leaf tissue</tissue>
    </source>
</reference>
<reference evidence="2" key="1">
    <citation type="journal article" date="2021" name="bioRxiv">
        <title>Whole Genome Assembly and Annotation of Northern Wild Rice, Zizania palustris L., Supports a Whole Genome Duplication in the Zizania Genus.</title>
        <authorList>
            <person name="Haas M."/>
            <person name="Kono T."/>
            <person name="Macchietto M."/>
            <person name="Millas R."/>
            <person name="McGilp L."/>
            <person name="Shao M."/>
            <person name="Duquette J."/>
            <person name="Hirsch C.N."/>
            <person name="Kimball J."/>
        </authorList>
    </citation>
    <scope>NUCLEOTIDE SEQUENCE</scope>
    <source>
        <tissue evidence="2">Fresh leaf tissue</tissue>
    </source>
</reference>
<dbReference type="EMBL" id="JAAALK010000082">
    <property type="protein sequence ID" value="KAG8084565.1"/>
    <property type="molecule type" value="Genomic_DNA"/>
</dbReference>
<protein>
    <submittedName>
        <fullName evidence="2">Uncharacterized protein</fullName>
    </submittedName>
</protein>
<organism evidence="2 3">
    <name type="scientific">Zizania palustris</name>
    <name type="common">Northern wild rice</name>
    <dbReference type="NCBI Taxonomy" id="103762"/>
    <lineage>
        <taxon>Eukaryota</taxon>
        <taxon>Viridiplantae</taxon>
        <taxon>Streptophyta</taxon>
        <taxon>Embryophyta</taxon>
        <taxon>Tracheophyta</taxon>
        <taxon>Spermatophyta</taxon>
        <taxon>Magnoliopsida</taxon>
        <taxon>Liliopsida</taxon>
        <taxon>Poales</taxon>
        <taxon>Poaceae</taxon>
        <taxon>BOP clade</taxon>
        <taxon>Oryzoideae</taxon>
        <taxon>Oryzeae</taxon>
        <taxon>Zizaniinae</taxon>
        <taxon>Zizania</taxon>
    </lineage>
</organism>
<proteinExistence type="predicted"/>
<comment type="caution">
    <text evidence="2">The sequence shown here is derived from an EMBL/GenBank/DDBJ whole genome shotgun (WGS) entry which is preliminary data.</text>
</comment>
<evidence type="ECO:0000256" key="1">
    <source>
        <dbReference type="SAM" id="MobiDB-lite"/>
    </source>
</evidence>
<feature type="region of interest" description="Disordered" evidence="1">
    <location>
        <begin position="82"/>
        <end position="129"/>
    </location>
</feature>
<keyword evidence="3" id="KW-1185">Reference proteome</keyword>
<dbReference type="AlphaFoldDB" id="A0A8J6BH62"/>
<name>A0A8J6BH62_ZIZPA</name>
<feature type="compositionally biased region" description="Basic residues" evidence="1">
    <location>
        <begin position="88"/>
        <end position="107"/>
    </location>
</feature>
<dbReference type="Proteomes" id="UP000729402">
    <property type="component" value="Unassembled WGS sequence"/>
</dbReference>
<evidence type="ECO:0000313" key="3">
    <source>
        <dbReference type="Proteomes" id="UP000729402"/>
    </source>
</evidence>